<dbReference type="EMBL" id="CAKLCB010000073">
    <property type="protein sequence ID" value="CAH0514572.1"/>
    <property type="molecule type" value="Genomic_DNA"/>
</dbReference>
<protein>
    <submittedName>
        <fullName evidence="1">Uncharacterized protein</fullName>
    </submittedName>
</protein>
<evidence type="ECO:0000313" key="2">
    <source>
        <dbReference type="Proteomes" id="UP001158986"/>
    </source>
</evidence>
<sequence length="114" mass="13033">MVSQHENAYRILTLEKEARQQEACRARYSLKFRTEELLTCRSMLEERTQEHVRCMRQAQALCESLETQLLLAEDRREPLGASKSAADSSTLKIFHGRTDDEIIAMSPFGTLGPC</sequence>
<comment type="caution">
    <text evidence="1">The sequence shown here is derived from an EMBL/GenBank/DDBJ whole genome shotgun (WGS) entry which is preliminary data.</text>
</comment>
<gene>
    <name evidence="1" type="ORF">PBS001_LOCUS1318</name>
</gene>
<proteinExistence type="predicted"/>
<evidence type="ECO:0000313" key="1">
    <source>
        <dbReference type="EMBL" id="CAH0514572.1"/>
    </source>
</evidence>
<dbReference type="Proteomes" id="UP001158986">
    <property type="component" value="Unassembled WGS sequence"/>
</dbReference>
<keyword evidence="2" id="KW-1185">Reference proteome</keyword>
<organism evidence="1 2">
    <name type="scientific">Peronospora belbahrii</name>
    <dbReference type="NCBI Taxonomy" id="622444"/>
    <lineage>
        <taxon>Eukaryota</taxon>
        <taxon>Sar</taxon>
        <taxon>Stramenopiles</taxon>
        <taxon>Oomycota</taxon>
        <taxon>Peronosporomycetes</taxon>
        <taxon>Peronosporales</taxon>
        <taxon>Peronosporaceae</taxon>
        <taxon>Peronospora</taxon>
    </lineage>
</organism>
<accession>A0ABN8CNS5</accession>
<reference evidence="1 2" key="1">
    <citation type="submission" date="2021-11" db="EMBL/GenBank/DDBJ databases">
        <authorList>
            <person name="Islam A."/>
            <person name="Islam S."/>
            <person name="Flora M.S."/>
            <person name="Rahman M."/>
            <person name="Ziaur R.M."/>
            <person name="Epstein J.H."/>
            <person name="Hassan M."/>
            <person name="Klassen M."/>
            <person name="Woodard K."/>
            <person name="Webb A."/>
            <person name="Webby R.J."/>
            <person name="El Zowalaty M.E."/>
        </authorList>
    </citation>
    <scope>NUCLEOTIDE SEQUENCE [LARGE SCALE GENOMIC DNA]</scope>
    <source>
        <strain evidence="1">Pbs1</strain>
    </source>
</reference>
<name>A0ABN8CNS5_9STRA</name>